<organism evidence="2 3">
    <name type="scientific">Colwellia chukchiensis</name>
    <dbReference type="NCBI Taxonomy" id="641665"/>
    <lineage>
        <taxon>Bacteria</taxon>
        <taxon>Pseudomonadati</taxon>
        <taxon>Pseudomonadota</taxon>
        <taxon>Gammaproteobacteria</taxon>
        <taxon>Alteromonadales</taxon>
        <taxon>Colwelliaceae</taxon>
        <taxon>Colwellia</taxon>
    </lineage>
</organism>
<dbReference type="SUPFAM" id="SSF53756">
    <property type="entry name" value="UDP-Glycosyltransferase/glycogen phosphorylase"/>
    <property type="match status" value="1"/>
</dbReference>
<dbReference type="GO" id="GO:0004553">
    <property type="term" value="F:hydrolase activity, hydrolyzing O-glycosyl compounds"/>
    <property type="evidence" value="ECO:0007669"/>
    <property type="project" value="InterPro"/>
</dbReference>
<keyword evidence="3" id="KW-1185">Reference proteome</keyword>
<evidence type="ECO:0000313" key="3">
    <source>
        <dbReference type="Proteomes" id="UP000199297"/>
    </source>
</evidence>
<dbReference type="GO" id="GO:0006047">
    <property type="term" value="P:UDP-N-acetylglucosamine metabolic process"/>
    <property type="evidence" value="ECO:0007669"/>
    <property type="project" value="InterPro"/>
</dbReference>
<dbReference type="InterPro" id="IPR020004">
    <property type="entry name" value="UDP-GlcNAc_Epase"/>
</dbReference>
<dbReference type="EMBL" id="FOBI01000001">
    <property type="protein sequence ID" value="SEK49572.1"/>
    <property type="molecule type" value="Genomic_DNA"/>
</dbReference>
<protein>
    <submittedName>
        <fullName evidence="2">UDP-N-acetylglucosamine 2-epimerase (Non-hydrolysing)</fullName>
    </submittedName>
</protein>
<dbReference type="OrthoDB" id="9803238at2"/>
<dbReference type="PANTHER" id="PTHR43174">
    <property type="entry name" value="UDP-N-ACETYLGLUCOSAMINE 2-EPIMERASE"/>
    <property type="match status" value="1"/>
</dbReference>
<dbReference type="AlphaFoldDB" id="A0A1H7HJC9"/>
<evidence type="ECO:0000259" key="1">
    <source>
        <dbReference type="Pfam" id="PF02350"/>
    </source>
</evidence>
<proteinExistence type="predicted"/>
<dbReference type="Gene3D" id="3.40.50.2000">
    <property type="entry name" value="Glycogen Phosphorylase B"/>
    <property type="match status" value="2"/>
</dbReference>
<gene>
    <name evidence="2" type="ORF">SAMN05216262_101497</name>
</gene>
<dbReference type="Pfam" id="PF02350">
    <property type="entry name" value="Epimerase_2"/>
    <property type="match status" value="1"/>
</dbReference>
<dbReference type="CDD" id="cd03786">
    <property type="entry name" value="GTB_UDP-GlcNAc_2-Epimerase"/>
    <property type="match status" value="1"/>
</dbReference>
<dbReference type="PANTHER" id="PTHR43174:SF3">
    <property type="entry name" value="UDP-N-ACETYLGLUCOSAMINE 2-EPIMERASE"/>
    <property type="match status" value="1"/>
</dbReference>
<feature type="domain" description="UDP-N-acetylglucosamine 2-epimerase" evidence="1">
    <location>
        <begin position="24"/>
        <end position="369"/>
    </location>
</feature>
<dbReference type="InterPro" id="IPR003331">
    <property type="entry name" value="UDP_GlcNAc_Epimerase_2_dom"/>
</dbReference>
<name>A0A1H7HJC9_9GAMM</name>
<reference evidence="3" key="1">
    <citation type="submission" date="2016-10" db="EMBL/GenBank/DDBJ databases">
        <authorList>
            <person name="Varghese N."/>
            <person name="Submissions S."/>
        </authorList>
    </citation>
    <scope>NUCLEOTIDE SEQUENCE [LARGE SCALE GENOMIC DNA]</scope>
    <source>
        <strain evidence="3">CGMCC 1.9127</strain>
    </source>
</reference>
<dbReference type="Proteomes" id="UP000199297">
    <property type="component" value="Unassembled WGS sequence"/>
</dbReference>
<evidence type="ECO:0000313" key="2">
    <source>
        <dbReference type="EMBL" id="SEK49572.1"/>
    </source>
</evidence>
<dbReference type="InterPro" id="IPR029767">
    <property type="entry name" value="WecB-like"/>
</dbReference>
<accession>A0A1H7HJC9</accession>
<dbReference type="STRING" id="641665.GCA_002104455_00208"/>
<sequence>MKKLAVFTGTRAEYSLLYWLLKFLQQDSQFDLQLYVGGTHLSAEYGNTIDEIIGDGFDVTATLDFLLPSTSPNATSKSLAMAISTSADVIATHRPDAIVILGDRYEAFGVAQAAMIAQVPIVHIHGGEITEGAYDDAIRHAITKLSHLHFTATESYRQRVIQLGELPQHVFNVGAPGIDSIKKLSLFSRQEVRRYFDDKLDKPYFMVTYHPVTLSKGGAVNGLKNLLQALTRFVDHQVIITYPNADSFGQDIIQHLEHYAQQHHERVFLVKNLGHQRYLSAVKHAEAVVGNSSSGIIEAPSLKVATVNIGDRQKGRVASQSVIHCQHDTDAIVDAITQACSAEFKSALPTMANPYGQGGASQAIYDTLKTVNWDNILQKRFFNLTNP</sequence>
<dbReference type="NCBIfam" id="TIGR03568">
    <property type="entry name" value="NeuC_NnaA"/>
    <property type="match status" value="1"/>
</dbReference>
<dbReference type="RefSeq" id="WP_085282370.1">
    <property type="nucleotide sequence ID" value="NZ_FOBI01000001.1"/>
</dbReference>